<dbReference type="InterPro" id="IPR023214">
    <property type="entry name" value="HAD_sf"/>
</dbReference>
<dbReference type="InterPro" id="IPR023299">
    <property type="entry name" value="ATPase_P-typ_cyto_dom_N"/>
</dbReference>
<evidence type="ECO:0000256" key="15">
    <source>
        <dbReference type="ARBA" id="ARBA00023136"/>
    </source>
</evidence>
<dbReference type="SFLD" id="SFLDF00027">
    <property type="entry name" value="p-type_atpase"/>
    <property type="match status" value="1"/>
</dbReference>
<keyword evidence="10 18" id="KW-0067">ATP-binding</keyword>
<dbReference type="PANTHER" id="PTHR43520:SF8">
    <property type="entry name" value="P-TYPE CU(+) TRANSPORTER"/>
    <property type="match status" value="1"/>
</dbReference>
<name>A0A1F7J810_9BACT</name>
<evidence type="ECO:0000256" key="17">
    <source>
        <dbReference type="ARBA" id="ARBA00049289"/>
    </source>
</evidence>
<feature type="transmembrane region" description="Helical" evidence="18">
    <location>
        <begin position="358"/>
        <end position="378"/>
    </location>
</feature>
<dbReference type="InterPro" id="IPR017969">
    <property type="entry name" value="Heavy-metal-associated_CS"/>
</dbReference>
<dbReference type="EC" id="7.2.2.8" evidence="3"/>
<comment type="caution">
    <text evidence="20">The sequence shown here is derived from an EMBL/GenBank/DDBJ whole genome shotgun (WGS) entry which is preliminary data.</text>
</comment>
<evidence type="ECO:0000313" key="21">
    <source>
        <dbReference type="Proteomes" id="UP000178914"/>
    </source>
</evidence>
<evidence type="ECO:0000256" key="14">
    <source>
        <dbReference type="ARBA" id="ARBA00023065"/>
    </source>
</evidence>
<dbReference type="Pfam" id="PF00403">
    <property type="entry name" value="HMA"/>
    <property type="match status" value="1"/>
</dbReference>
<feature type="transmembrane region" description="Helical" evidence="18">
    <location>
        <begin position="205"/>
        <end position="224"/>
    </location>
</feature>
<dbReference type="CDD" id="cd02094">
    <property type="entry name" value="P-type_ATPase_Cu-like"/>
    <property type="match status" value="1"/>
</dbReference>
<evidence type="ECO:0000256" key="1">
    <source>
        <dbReference type="ARBA" id="ARBA00004651"/>
    </source>
</evidence>
<evidence type="ECO:0000313" key="20">
    <source>
        <dbReference type="EMBL" id="OGK51749.1"/>
    </source>
</evidence>
<evidence type="ECO:0000256" key="12">
    <source>
        <dbReference type="ARBA" id="ARBA00022989"/>
    </source>
</evidence>
<evidence type="ECO:0000256" key="16">
    <source>
        <dbReference type="ARBA" id="ARBA00033239"/>
    </source>
</evidence>
<proteinExistence type="inferred from homology"/>
<dbReference type="InterPro" id="IPR027256">
    <property type="entry name" value="P-typ_ATPase_IB"/>
</dbReference>
<keyword evidence="13" id="KW-0186">Copper</keyword>
<dbReference type="InterPro" id="IPR006121">
    <property type="entry name" value="HMA_dom"/>
</dbReference>
<evidence type="ECO:0000256" key="13">
    <source>
        <dbReference type="ARBA" id="ARBA00023008"/>
    </source>
</evidence>
<dbReference type="SUPFAM" id="SSF81665">
    <property type="entry name" value="Calcium ATPase, transmembrane domain M"/>
    <property type="match status" value="1"/>
</dbReference>
<dbReference type="GO" id="GO:0005507">
    <property type="term" value="F:copper ion binding"/>
    <property type="evidence" value="ECO:0007669"/>
    <property type="project" value="TreeGrafter"/>
</dbReference>
<comment type="similarity">
    <text evidence="2 18">Belongs to the cation transport ATPase (P-type) (TC 3.A.3) family. Type IB subfamily.</text>
</comment>
<dbReference type="InterPro" id="IPR023298">
    <property type="entry name" value="ATPase_P-typ_TM_dom_sf"/>
</dbReference>
<dbReference type="SUPFAM" id="SSF55008">
    <property type="entry name" value="HMA, heavy metal-associated domain"/>
    <property type="match status" value="1"/>
</dbReference>
<dbReference type="PROSITE" id="PS00154">
    <property type="entry name" value="ATPASE_E1_E2"/>
    <property type="match status" value="1"/>
</dbReference>
<dbReference type="STRING" id="1802068.A3B02_02360"/>
<dbReference type="GO" id="GO:0043682">
    <property type="term" value="F:P-type divalent copper transporter activity"/>
    <property type="evidence" value="ECO:0007669"/>
    <property type="project" value="TreeGrafter"/>
</dbReference>
<evidence type="ECO:0000256" key="11">
    <source>
        <dbReference type="ARBA" id="ARBA00022967"/>
    </source>
</evidence>
<dbReference type="FunFam" id="3.30.70.100:FF:000001">
    <property type="entry name" value="ATPase copper transporting beta"/>
    <property type="match status" value="1"/>
</dbReference>
<feature type="transmembrane region" description="Helical" evidence="18">
    <location>
        <begin position="705"/>
        <end position="727"/>
    </location>
</feature>
<dbReference type="InterPro" id="IPR018303">
    <property type="entry name" value="ATPase_P-typ_P_site"/>
</dbReference>
<evidence type="ECO:0000256" key="2">
    <source>
        <dbReference type="ARBA" id="ARBA00006024"/>
    </source>
</evidence>
<dbReference type="CDD" id="cd00371">
    <property type="entry name" value="HMA"/>
    <property type="match status" value="1"/>
</dbReference>
<organism evidence="20 21">
    <name type="scientific">Candidatus Roizmanbacteria bacterium RIFCSPLOWO2_01_FULL_42_14</name>
    <dbReference type="NCBI Taxonomy" id="1802068"/>
    <lineage>
        <taxon>Bacteria</taxon>
        <taxon>Candidatus Roizmaniibacteriota</taxon>
    </lineage>
</organism>
<keyword evidence="4" id="KW-0813">Transport</keyword>
<evidence type="ECO:0000256" key="6">
    <source>
        <dbReference type="ARBA" id="ARBA00022692"/>
    </source>
</evidence>
<dbReference type="EMBL" id="MGAS01000018">
    <property type="protein sequence ID" value="OGK51749.1"/>
    <property type="molecule type" value="Genomic_DNA"/>
</dbReference>
<feature type="transmembrane region" description="Helical" evidence="18">
    <location>
        <begin position="103"/>
        <end position="121"/>
    </location>
</feature>
<dbReference type="InterPro" id="IPR036163">
    <property type="entry name" value="HMA_dom_sf"/>
</dbReference>
<feature type="transmembrane region" description="Helical" evidence="18">
    <location>
        <begin position="733"/>
        <end position="754"/>
    </location>
</feature>
<dbReference type="PROSITE" id="PS50846">
    <property type="entry name" value="HMA_2"/>
    <property type="match status" value="1"/>
</dbReference>
<evidence type="ECO:0000256" key="8">
    <source>
        <dbReference type="ARBA" id="ARBA00022741"/>
    </source>
</evidence>
<sequence length="759" mass="81055">METQTFRVKGMHCASCASIIKRQVEKLDGISACSVNFGTEKADVSFDSSAVPVTLMNEQIEKLGYSLIDQEAAHTSDHSHMGQANQPKEQKLKELEAMRQKTMFVMPIAGVIFVLMLWEILLSQVSFLPPFPLSMDTFNKISFILATPVMFWIGKPFIDGVVRFIKYKAANMDTLVGIGTLVAYFYSSIMLLFPSIKTLLQAPEGLYYDVTIIVIGFITLGKYLEAKSKLKTGEAIEKLLGLAAKSAVVIRDGKEVEIPIDQVVVGDIVIVKPGQKIPVDGEITQGTSSIDESMITGESIPVDKTVGDTVIGATINKHGSFQMKATQVGGHTVLSQIITMVESAQGSKAPIERIADQVSGIFVPIVLVLAVAVLLLWLTLGSQFMPFSQALSLGLIGFVGILVIACPCAMGLATPTAVIVGVGKAAQNGILIKNAESLEKFQSINFVVLDKTGTITNGTPAVTDIQIVAKLAQKKTLQLLASLEKHSEHPLAQAVVEKAQGENIGFLPVSNFKALEGKGLEGTIAGVHYVAGNIKLAEELGLKIDTNIIKEFTSQGKTPVIFAAKKSIIAYIAIADTIKEDAQEAVAALHKLGVKVAMLTGDNIQTAEHIARQVDIDQVIAEVLPADKANEVRKLQKKGYKVAMVGDGINDAPALATADVGVAMGTGTDVAIESAGITLLGGHISKLPKSIKLARATMRVIKQNLFWAFFYNIVGIPIAAGALYPFIGIMLSPAIAGAAMAFSSVSVVANSLLLKRYRL</sequence>
<feature type="transmembrane region" description="Helical" evidence="18">
    <location>
        <begin position="141"/>
        <end position="162"/>
    </location>
</feature>
<protein>
    <recommendedName>
        <fullName evidence="3">P-type Cu(+) transporter</fullName>
        <ecNumber evidence="3">7.2.2.8</ecNumber>
    </recommendedName>
    <alternativeName>
        <fullName evidence="16">Cu(+)-exporting ATPase</fullName>
    </alternativeName>
</protein>
<evidence type="ECO:0000256" key="4">
    <source>
        <dbReference type="ARBA" id="ARBA00022448"/>
    </source>
</evidence>
<keyword evidence="5 18" id="KW-1003">Cell membrane</keyword>
<dbReference type="Pfam" id="PF00702">
    <property type="entry name" value="Hydrolase"/>
    <property type="match status" value="1"/>
</dbReference>
<dbReference type="SFLD" id="SFLDS00003">
    <property type="entry name" value="Haloacid_Dehalogenase"/>
    <property type="match status" value="1"/>
</dbReference>
<dbReference type="SUPFAM" id="SSF56784">
    <property type="entry name" value="HAD-like"/>
    <property type="match status" value="1"/>
</dbReference>
<accession>A0A1F7J810</accession>
<dbReference type="SFLD" id="SFLDG00002">
    <property type="entry name" value="C1.7:_P-type_atpase_like"/>
    <property type="match status" value="1"/>
</dbReference>
<evidence type="ECO:0000256" key="18">
    <source>
        <dbReference type="RuleBase" id="RU362081"/>
    </source>
</evidence>
<feature type="transmembrane region" description="Helical" evidence="18">
    <location>
        <begin position="174"/>
        <end position="193"/>
    </location>
</feature>
<feature type="transmembrane region" description="Helical" evidence="18">
    <location>
        <begin position="390"/>
        <end position="423"/>
    </location>
</feature>
<comment type="subcellular location">
    <subcellularLocation>
        <location evidence="1">Cell membrane</location>
        <topology evidence="1">Multi-pass membrane protein</topology>
    </subcellularLocation>
</comment>
<keyword evidence="7 18" id="KW-0479">Metal-binding</keyword>
<dbReference type="NCBIfam" id="TIGR01525">
    <property type="entry name" value="ATPase-IB_hvy"/>
    <property type="match status" value="1"/>
</dbReference>
<reference evidence="20 21" key="1">
    <citation type="journal article" date="2016" name="Nat. Commun.">
        <title>Thousands of microbial genomes shed light on interconnected biogeochemical processes in an aquifer system.</title>
        <authorList>
            <person name="Anantharaman K."/>
            <person name="Brown C.T."/>
            <person name="Hug L.A."/>
            <person name="Sharon I."/>
            <person name="Castelle C.J."/>
            <person name="Probst A.J."/>
            <person name="Thomas B.C."/>
            <person name="Singh A."/>
            <person name="Wilkins M.J."/>
            <person name="Karaoz U."/>
            <person name="Brodie E.L."/>
            <person name="Williams K.H."/>
            <person name="Hubbard S.S."/>
            <person name="Banfield J.F."/>
        </authorList>
    </citation>
    <scope>NUCLEOTIDE SEQUENCE [LARGE SCALE GENOMIC DNA]</scope>
</reference>
<dbReference type="PRINTS" id="PR00943">
    <property type="entry name" value="CUATPASE"/>
</dbReference>
<evidence type="ECO:0000256" key="3">
    <source>
        <dbReference type="ARBA" id="ARBA00012517"/>
    </source>
</evidence>
<dbReference type="PANTHER" id="PTHR43520">
    <property type="entry name" value="ATP7, ISOFORM B"/>
    <property type="match status" value="1"/>
</dbReference>
<keyword evidence="9" id="KW-0187">Copper transport</keyword>
<dbReference type="NCBIfam" id="TIGR01511">
    <property type="entry name" value="ATPase-IB1_Cu"/>
    <property type="match status" value="1"/>
</dbReference>
<dbReference type="InterPro" id="IPR001757">
    <property type="entry name" value="P_typ_ATPase"/>
</dbReference>
<keyword evidence="14" id="KW-0406">Ion transport</keyword>
<dbReference type="PROSITE" id="PS01047">
    <property type="entry name" value="HMA_1"/>
    <property type="match status" value="1"/>
</dbReference>
<dbReference type="Gene3D" id="3.40.1110.10">
    <property type="entry name" value="Calcium-transporting ATPase, cytoplasmic domain N"/>
    <property type="match status" value="1"/>
</dbReference>
<feature type="domain" description="HMA" evidence="19">
    <location>
        <begin position="2"/>
        <end position="68"/>
    </location>
</feature>
<evidence type="ECO:0000259" key="19">
    <source>
        <dbReference type="PROSITE" id="PS50846"/>
    </source>
</evidence>
<keyword evidence="15 18" id="KW-0472">Membrane</keyword>
<dbReference type="InterPro" id="IPR059000">
    <property type="entry name" value="ATPase_P-type_domA"/>
</dbReference>
<dbReference type="InterPro" id="IPR008250">
    <property type="entry name" value="ATPase_P-typ_transduc_dom_A_sf"/>
</dbReference>
<dbReference type="GO" id="GO:0005524">
    <property type="term" value="F:ATP binding"/>
    <property type="evidence" value="ECO:0007669"/>
    <property type="project" value="UniProtKB-UniRule"/>
</dbReference>
<evidence type="ECO:0000256" key="5">
    <source>
        <dbReference type="ARBA" id="ARBA00022475"/>
    </source>
</evidence>
<dbReference type="Proteomes" id="UP000178914">
    <property type="component" value="Unassembled WGS sequence"/>
</dbReference>
<dbReference type="PRINTS" id="PR00119">
    <property type="entry name" value="CATATPASE"/>
</dbReference>
<dbReference type="Gene3D" id="3.40.50.1000">
    <property type="entry name" value="HAD superfamily/HAD-like"/>
    <property type="match status" value="1"/>
</dbReference>
<evidence type="ECO:0000256" key="7">
    <source>
        <dbReference type="ARBA" id="ARBA00022723"/>
    </source>
</evidence>
<dbReference type="FunFam" id="3.40.50.1000:FF:000144">
    <property type="entry name" value="copper-transporting ATPase 1 isoform X2"/>
    <property type="match status" value="1"/>
</dbReference>
<dbReference type="InterPro" id="IPR036412">
    <property type="entry name" value="HAD-like_sf"/>
</dbReference>
<dbReference type="GO" id="GO:0055070">
    <property type="term" value="P:copper ion homeostasis"/>
    <property type="evidence" value="ECO:0007669"/>
    <property type="project" value="TreeGrafter"/>
</dbReference>
<dbReference type="SUPFAM" id="SSF81653">
    <property type="entry name" value="Calcium ATPase, transduction domain A"/>
    <property type="match status" value="1"/>
</dbReference>
<dbReference type="InterPro" id="IPR044492">
    <property type="entry name" value="P_typ_ATPase_HD_dom"/>
</dbReference>
<keyword evidence="11" id="KW-1278">Translocase</keyword>
<dbReference type="Pfam" id="PF00122">
    <property type="entry name" value="E1-E2_ATPase"/>
    <property type="match status" value="1"/>
</dbReference>
<evidence type="ECO:0000256" key="10">
    <source>
        <dbReference type="ARBA" id="ARBA00022840"/>
    </source>
</evidence>
<keyword evidence="6 18" id="KW-0812">Transmembrane</keyword>
<dbReference type="Gene3D" id="2.70.150.10">
    <property type="entry name" value="Calcium-transporting ATPase, cytoplasmic transduction domain A"/>
    <property type="match status" value="1"/>
</dbReference>
<dbReference type="GO" id="GO:0140581">
    <property type="term" value="F:P-type monovalent copper transporter activity"/>
    <property type="evidence" value="ECO:0007669"/>
    <property type="project" value="UniProtKB-EC"/>
</dbReference>
<keyword evidence="12 18" id="KW-1133">Transmembrane helix</keyword>
<dbReference type="GO" id="GO:0016887">
    <property type="term" value="F:ATP hydrolysis activity"/>
    <property type="evidence" value="ECO:0007669"/>
    <property type="project" value="InterPro"/>
</dbReference>
<dbReference type="GO" id="GO:0005886">
    <property type="term" value="C:plasma membrane"/>
    <property type="evidence" value="ECO:0007669"/>
    <property type="project" value="UniProtKB-SubCell"/>
</dbReference>
<keyword evidence="8 18" id="KW-0547">Nucleotide-binding</keyword>
<dbReference type="FunFam" id="2.70.150.10:FF:000020">
    <property type="entry name" value="Copper-exporting P-type ATPase A"/>
    <property type="match status" value="1"/>
</dbReference>
<dbReference type="AlphaFoldDB" id="A0A1F7J810"/>
<gene>
    <name evidence="20" type="ORF">A3B02_02360</name>
</gene>
<comment type="catalytic activity">
    <reaction evidence="17">
        <text>Cu(+)(in) + ATP + H2O = Cu(+)(out) + ADP + phosphate + H(+)</text>
        <dbReference type="Rhea" id="RHEA:25792"/>
        <dbReference type="ChEBI" id="CHEBI:15377"/>
        <dbReference type="ChEBI" id="CHEBI:15378"/>
        <dbReference type="ChEBI" id="CHEBI:30616"/>
        <dbReference type="ChEBI" id="CHEBI:43474"/>
        <dbReference type="ChEBI" id="CHEBI:49552"/>
        <dbReference type="ChEBI" id="CHEBI:456216"/>
        <dbReference type="EC" id="7.2.2.8"/>
    </reaction>
</comment>
<dbReference type="Gene3D" id="3.30.70.100">
    <property type="match status" value="1"/>
</dbReference>
<dbReference type="NCBIfam" id="TIGR01494">
    <property type="entry name" value="ATPase_P-type"/>
    <property type="match status" value="1"/>
</dbReference>
<evidence type="ECO:0000256" key="9">
    <source>
        <dbReference type="ARBA" id="ARBA00022796"/>
    </source>
</evidence>